<keyword evidence="3" id="KW-0808">Transferase</keyword>
<dbReference type="OrthoDB" id="9787927at2"/>
<evidence type="ECO:0000256" key="4">
    <source>
        <dbReference type="ARBA" id="ARBA00022737"/>
    </source>
</evidence>
<dbReference type="PROSITE" id="PS51146">
    <property type="entry name" value="KAIC"/>
    <property type="match status" value="2"/>
</dbReference>
<dbReference type="GO" id="GO:0004674">
    <property type="term" value="F:protein serine/threonine kinase activity"/>
    <property type="evidence" value="ECO:0007669"/>
    <property type="project" value="UniProtKB-EC"/>
</dbReference>
<dbReference type="AlphaFoldDB" id="A0A2T5K9Z4"/>
<organism evidence="10 11">
    <name type="scientific">Cereibacter azotoformans</name>
    <dbReference type="NCBI Taxonomy" id="43057"/>
    <lineage>
        <taxon>Bacteria</taxon>
        <taxon>Pseudomonadati</taxon>
        <taxon>Pseudomonadota</taxon>
        <taxon>Alphaproteobacteria</taxon>
        <taxon>Rhodobacterales</taxon>
        <taxon>Paracoccaceae</taxon>
        <taxon>Cereibacter</taxon>
    </lineage>
</organism>
<dbReference type="PANTHER" id="PTHR42926:SF1">
    <property type="entry name" value="CIRCADIAN CLOCK OSCILLATOR PROTEIN KAIC 1"/>
    <property type="match status" value="1"/>
</dbReference>
<keyword evidence="5" id="KW-0418">Kinase</keyword>
<feature type="domain" description="KaiC" evidence="9">
    <location>
        <begin position="248"/>
        <end position="479"/>
    </location>
</feature>
<sequence>MSSQLGVGKSPTGIQGFDDLTLGGLPTGRPSLICGSAGCGKTLFASTFLINGVRQHDEPGVFVTFEERPEDIVTNVASLGFELDSLMDHGLIAMEHIAVDPSEVAEIGDYDLEGLFLRLELAIDSVGAKRVVLDTIESLFSAFSKPAILRAEIRRLFDWLKERGLTTVITAERGDGALTRQGLEEYVSDCVILLDHRVHNQISTRRLRIVKYRGTAHGTNEYPFLIDADGFSVLPVSSIGLAHQVHEERIASGVPDLDAMLAGGGFFRGSSILVSGVAGSGKSSLAAHFAAAACARGERAMYFSFEEAADQAVRNMRSLGLDLGRWREAGLLRFMAARPTFYSLEMHLAVILREVIRFEPTVVVLDPISAFTESGDRLEVQSMLLRIVDFLKARGVTGIFTHLAHGREEATTDAGLSSLMDGWVLMLNREVNGEFNRELYLLKARGTAHSNQVREFVMSDKGISLVPPHLGEGGALTGTARKAEEARLRRIEAERLAETGRLQQQIEQRRRRARAQIEALEAELRAEEIALQALLASEETQDRQRAEDVAELARSRGADRFVPESAEGGK</sequence>
<evidence type="ECO:0000256" key="1">
    <source>
        <dbReference type="ARBA" id="ARBA00012513"/>
    </source>
</evidence>
<evidence type="ECO:0000313" key="10">
    <source>
        <dbReference type="EMBL" id="PTR19231.1"/>
    </source>
</evidence>
<evidence type="ECO:0000256" key="2">
    <source>
        <dbReference type="ARBA" id="ARBA00022553"/>
    </source>
</evidence>
<dbReference type="GO" id="GO:0005524">
    <property type="term" value="F:ATP binding"/>
    <property type="evidence" value="ECO:0007669"/>
    <property type="project" value="InterPro"/>
</dbReference>
<dbReference type="EMBL" id="QAOT01000005">
    <property type="protein sequence ID" value="PTR19231.1"/>
    <property type="molecule type" value="Genomic_DNA"/>
</dbReference>
<evidence type="ECO:0000259" key="9">
    <source>
        <dbReference type="PROSITE" id="PS51146"/>
    </source>
</evidence>
<evidence type="ECO:0000256" key="3">
    <source>
        <dbReference type="ARBA" id="ARBA00022679"/>
    </source>
</evidence>
<dbReference type="CDD" id="cd19485">
    <property type="entry name" value="KaiC-N"/>
    <property type="match status" value="1"/>
</dbReference>
<dbReference type="PRINTS" id="PR01874">
    <property type="entry name" value="DNAREPAIRADA"/>
</dbReference>
<evidence type="ECO:0000256" key="8">
    <source>
        <dbReference type="SAM" id="MobiDB-lite"/>
    </source>
</evidence>
<gene>
    <name evidence="10" type="ORF">C8J28_10572</name>
</gene>
<dbReference type="EC" id="2.7.11.1" evidence="1"/>
<proteinExistence type="predicted"/>
<keyword evidence="6" id="KW-0378">Hydrolase</keyword>
<dbReference type="Pfam" id="PF06745">
    <property type="entry name" value="ATPase"/>
    <property type="match status" value="2"/>
</dbReference>
<evidence type="ECO:0000313" key="11">
    <source>
        <dbReference type="Proteomes" id="UP000244060"/>
    </source>
</evidence>
<name>A0A2T5K9Z4_9RHOB</name>
<feature type="coiled-coil region" evidence="7">
    <location>
        <begin position="503"/>
        <end position="537"/>
    </location>
</feature>
<accession>A0A2T5K9Z4</accession>
<evidence type="ECO:0000256" key="7">
    <source>
        <dbReference type="SAM" id="Coils"/>
    </source>
</evidence>
<keyword evidence="7" id="KW-0175">Coiled coil</keyword>
<dbReference type="GO" id="GO:0016787">
    <property type="term" value="F:hydrolase activity"/>
    <property type="evidence" value="ECO:0007669"/>
    <property type="project" value="UniProtKB-KW"/>
</dbReference>
<dbReference type="Gene3D" id="3.40.50.300">
    <property type="entry name" value="P-loop containing nucleotide triphosphate hydrolases"/>
    <property type="match status" value="2"/>
</dbReference>
<feature type="compositionally biased region" description="Basic and acidic residues" evidence="8">
    <location>
        <begin position="540"/>
        <end position="570"/>
    </location>
</feature>
<evidence type="ECO:0000256" key="6">
    <source>
        <dbReference type="ARBA" id="ARBA00022801"/>
    </source>
</evidence>
<evidence type="ECO:0000256" key="5">
    <source>
        <dbReference type="ARBA" id="ARBA00022777"/>
    </source>
</evidence>
<dbReference type="InterPro" id="IPR030665">
    <property type="entry name" value="KaiC"/>
</dbReference>
<dbReference type="Proteomes" id="UP000244060">
    <property type="component" value="Unassembled WGS sequence"/>
</dbReference>
<dbReference type="InterPro" id="IPR027417">
    <property type="entry name" value="P-loop_NTPase"/>
</dbReference>
<dbReference type="PANTHER" id="PTHR42926">
    <property type="match status" value="1"/>
</dbReference>
<reference evidence="10 11" key="1">
    <citation type="submission" date="2018-04" db="EMBL/GenBank/DDBJ databases">
        <title>Genomic Encyclopedia of Type Strains, Phase III (KMG-III): the genomes of soil and plant-associated and newly described type strains.</title>
        <authorList>
            <person name="Whitman W."/>
        </authorList>
    </citation>
    <scope>NUCLEOTIDE SEQUENCE [LARGE SCALE GENOMIC DNA]</scope>
    <source>
        <strain evidence="10 11">KA25</strain>
    </source>
</reference>
<protein>
    <recommendedName>
        <fullName evidence="1">non-specific serine/threonine protein kinase</fullName>
        <ecNumber evidence="1">2.7.11.1</ecNumber>
    </recommendedName>
</protein>
<feature type="region of interest" description="Disordered" evidence="8">
    <location>
        <begin position="537"/>
        <end position="570"/>
    </location>
</feature>
<dbReference type="NCBIfam" id="NF006799">
    <property type="entry name" value="PRK09302.1"/>
    <property type="match status" value="1"/>
</dbReference>
<dbReference type="SUPFAM" id="SSF52540">
    <property type="entry name" value="P-loop containing nucleoside triphosphate hydrolases"/>
    <property type="match status" value="2"/>
</dbReference>
<keyword evidence="11" id="KW-1185">Reference proteome</keyword>
<feature type="domain" description="KaiC" evidence="9">
    <location>
        <begin position="8"/>
        <end position="247"/>
    </location>
</feature>
<comment type="caution">
    <text evidence="10">The sequence shown here is derived from an EMBL/GenBank/DDBJ whole genome shotgun (WGS) entry which is preliminary data.</text>
</comment>
<dbReference type="InterPro" id="IPR003593">
    <property type="entry name" value="AAA+_ATPase"/>
</dbReference>
<dbReference type="SMART" id="SM00382">
    <property type="entry name" value="AAA"/>
    <property type="match status" value="2"/>
</dbReference>
<keyword evidence="2" id="KW-0597">Phosphoprotein</keyword>
<dbReference type="InterPro" id="IPR010624">
    <property type="entry name" value="KaiC_dom"/>
</dbReference>
<keyword evidence="4" id="KW-0677">Repeat</keyword>
<dbReference type="RefSeq" id="WP_108220629.1">
    <property type="nucleotide sequence ID" value="NZ_CP090022.1"/>
</dbReference>
<dbReference type="InterPro" id="IPR014774">
    <property type="entry name" value="KaiC-like_dom"/>
</dbReference>
<dbReference type="InterPro" id="IPR051347">
    <property type="entry name" value="Circadian_clock_KaiC-rel"/>
</dbReference>
<dbReference type="PIRSF" id="PIRSF039117">
    <property type="entry name" value="KaiC"/>
    <property type="match status" value="1"/>
</dbReference>
<dbReference type="InterPro" id="IPR047221">
    <property type="entry name" value="KaiC_N"/>
</dbReference>